<evidence type="ECO:0000313" key="5">
    <source>
        <dbReference type="Proteomes" id="UP000012073"/>
    </source>
</evidence>
<dbReference type="Gene3D" id="3.30.30.30">
    <property type="match status" value="1"/>
</dbReference>
<dbReference type="Gene3D" id="2.60.34.10">
    <property type="entry name" value="Substrate Binding Domain Of DNAk, Chain A, domain 1"/>
    <property type="match status" value="1"/>
</dbReference>
<feature type="compositionally biased region" description="Basic and acidic residues" evidence="3">
    <location>
        <begin position="517"/>
        <end position="526"/>
    </location>
</feature>
<dbReference type="GeneID" id="17324350"/>
<dbReference type="FunFam" id="3.90.640.10:FF:000004">
    <property type="entry name" value="Heat shock 70 kDa protein 4"/>
    <property type="match status" value="1"/>
</dbReference>
<evidence type="ECO:0000256" key="1">
    <source>
        <dbReference type="ARBA" id="ARBA00022741"/>
    </source>
</evidence>
<dbReference type="InterPro" id="IPR029048">
    <property type="entry name" value="HSP70_C_sf"/>
</dbReference>
<protein>
    <submittedName>
        <fullName evidence="4">Uncharacterized protein</fullName>
    </submittedName>
</protein>
<proteinExistence type="predicted"/>
<keyword evidence="2" id="KW-0067">ATP-binding</keyword>
<dbReference type="SUPFAM" id="SSF100934">
    <property type="entry name" value="Heat shock protein 70kD (HSP70), C-terminal subdomain"/>
    <property type="match status" value="2"/>
</dbReference>
<sequence>MACAGIDFGNKTSVVAIARRGGIDICCNEVSNRATPSMVSFQGAERHIGESAASVAAQNYKNTVGSLQRLIGLPRDTPFTEREAKRLTCPVVADPASGACVVKVTYTGVEDEQQAEQGQTSFTTQALVAMLLSDLMKTASNEYKAPVKDLVISVPVYYTEPQRRAILDAATIANVNILRVVNEHAAIALSYGIFRTKELPDTKPIKVAFVDIGEASTTVSITAFTNTRSDVLAVASDPSLGGRDLDDILVNKFAEEFKTKYSIDVLSKPKPSLRLRKECEKIKKILSTVPNASLNIECLMNDVDVKGTILRDEMEEIAAPLIARIRDLCDKAIADASLKPGENLTAVEIVGGSTRVPAFKAVITETFSKVGAVVRTTLNADECISRGCALMSAMLSPAFKVRDYVVSDIATHALDAEKVFTDGSTPESFTLVPKGNTIPCLKAMTFKSPGPLTVSVRYSDVAALAIGEEGVQICSYLVDAPMDLEAKVRAKIRVTANGTVELASTQLMKEVEVEEEVPIKVEEKPTADTPAVPAGTAPAEPSPAADTPMTDASADKTPAKPEEPAEAAPPAPEQAKEEAPKMEKRLVKKTKLSDLPVTRLPGIGHGLTAELVMAATEKEAKMRANDLYIRERSEAMNSLEAYVYDLRSRIDPYSGDLKDFGPEDMRNALKVDLDATEEWIYSEEAEASSKSAFVKKKNELVQKASKIFFRKKEFEERPVRVSVLEASIQNYKQVAVPGAEEYAHIADEEKNKLLKCAESTYVWLKEQLKKQEPLAKDQDPILTCTDLNTKLTELDRVCRPIQNTPKPKPKVEEKKPEEKDVDMMEEASANTPPNGNGAEKAEAVPNAKPAEAPALNGENAKMEVDDQPATAAKV</sequence>
<dbReference type="GO" id="GO:0005829">
    <property type="term" value="C:cytosol"/>
    <property type="evidence" value="ECO:0007669"/>
    <property type="project" value="TreeGrafter"/>
</dbReference>
<dbReference type="SUPFAM" id="SSF100920">
    <property type="entry name" value="Heat shock protein 70kD (HSP70), peptide-binding domain"/>
    <property type="match status" value="1"/>
</dbReference>
<name>R7QH52_CHOCR</name>
<dbReference type="PANTHER" id="PTHR45639:SF4">
    <property type="entry name" value="HSC70CB, ISOFORM G"/>
    <property type="match status" value="1"/>
</dbReference>
<dbReference type="AlphaFoldDB" id="R7QH52"/>
<feature type="compositionally biased region" description="Basic and acidic residues" evidence="3">
    <location>
        <begin position="809"/>
        <end position="822"/>
    </location>
</feature>
<evidence type="ECO:0000256" key="3">
    <source>
        <dbReference type="SAM" id="MobiDB-lite"/>
    </source>
</evidence>
<dbReference type="Gramene" id="CDF36796">
    <property type="protein sequence ID" value="CDF36796"/>
    <property type="gene ID" value="CHC_T00005189001"/>
</dbReference>
<feature type="region of interest" description="Disordered" evidence="3">
    <location>
        <begin position="516"/>
        <end position="588"/>
    </location>
</feature>
<dbReference type="InterPro" id="IPR029047">
    <property type="entry name" value="HSP70_peptide-bd_sf"/>
</dbReference>
<dbReference type="RefSeq" id="XP_005716615.1">
    <property type="nucleotide sequence ID" value="XM_005716558.1"/>
</dbReference>
<gene>
    <name evidence="4" type="ORF">CHC_T00005189001</name>
</gene>
<dbReference type="InterPro" id="IPR043129">
    <property type="entry name" value="ATPase_NBD"/>
</dbReference>
<evidence type="ECO:0000313" key="4">
    <source>
        <dbReference type="EMBL" id="CDF36796.1"/>
    </source>
</evidence>
<dbReference type="PRINTS" id="PR00301">
    <property type="entry name" value="HEATSHOCK70"/>
</dbReference>
<dbReference type="Gene3D" id="1.20.1270.10">
    <property type="match status" value="1"/>
</dbReference>
<dbReference type="Gene3D" id="3.30.420.40">
    <property type="match status" value="2"/>
</dbReference>
<dbReference type="STRING" id="2769.R7QH52"/>
<reference evidence="5" key="1">
    <citation type="journal article" date="2013" name="Proc. Natl. Acad. Sci. U.S.A.">
        <title>Genome structure and metabolic features in the red seaweed Chondrus crispus shed light on evolution of the Archaeplastida.</title>
        <authorList>
            <person name="Collen J."/>
            <person name="Porcel B."/>
            <person name="Carre W."/>
            <person name="Ball S.G."/>
            <person name="Chaparro C."/>
            <person name="Tonon T."/>
            <person name="Barbeyron T."/>
            <person name="Michel G."/>
            <person name="Noel B."/>
            <person name="Valentin K."/>
            <person name="Elias M."/>
            <person name="Artiguenave F."/>
            <person name="Arun A."/>
            <person name="Aury J.M."/>
            <person name="Barbosa-Neto J.F."/>
            <person name="Bothwell J.H."/>
            <person name="Bouget F.Y."/>
            <person name="Brillet L."/>
            <person name="Cabello-Hurtado F."/>
            <person name="Capella-Gutierrez S."/>
            <person name="Charrier B."/>
            <person name="Cladiere L."/>
            <person name="Cock J.M."/>
            <person name="Coelho S.M."/>
            <person name="Colleoni C."/>
            <person name="Czjzek M."/>
            <person name="Da Silva C."/>
            <person name="Delage L."/>
            <person name="Denoeud F."/>
            <person name="Deschamps P."/>
            <person name="Dittami S.M."/>
            <person name="Gabaldon T."/>
            <person name="Gachon C.M."/>
            <person name="Groisillier A."/>
            <person name="Herve C."/>
            <person name="Jabbari K."/>
            <person name="Katinka M."/>
            <person name="Kloareg B."/>
            <person name="Kowalczyk N."/>
            <person name="Labadie K."/>
            <person name="Leblanc C."/>
            <person name="Lopez P.J."/>
            <person name="McLachlan D.H."/>
            <person name="Meslet-Cladiere L."/>
            <person name="Moustafa A."/>
            <person name="Nehr Z."/>
            <person name="Nyvall Collen P."/>
            <person name="Panaud O."/>
            <person name="Partensky F."/>
            <person name="Poulain J."/>
            <person name="Rensing S.A."/>
            <person name="Rousvoal S."/>
            <person name="Samson G."/>
            <person name="Symeonidi A."/>
            <person name="Weissenbach J."/>
            <person name="Zambounis A."/>
            <person name="Wincker P."/>
            <person name="Boyen C."/>
        </authorList>
    </citation>
    <scope>NUCLEOTIDE SEQUENCE [LARGE SCALE GENOMIC DNA]</scope>
    <source>
        <strain evidence="5">cv. Stackhouse</strain>
    </source>
</reference>
<dbReference type="PANTHER" id="PTHR45639">
    <property type="entry name" value="HSC70CB, ISOFORM G-RELATED"/>
    <property type="match status" value="1"/>
</dbReference>
<dbReference type="Pfam" id="PF00012">
    <property type="entry name" value="HSP70"/>
    <property type="match status" value="1"/>
</dbReference>
<dbReference type="PhylomeDB" id="R7QH52"/>
<dbReference type="GO" id="GO:0005524">
    <property type="term" value="F:ATP binding"/>
    <property type="evidence" value="ECO:0007669"/>
    <property type="project" value="UniProtKB-KW"/>
</dbReference>
<dbReference type="OMA" id="WEQSPEI"/>
<organism evidence="4 5">
    <name type="scientific">Chondrus crispus</name>
    <name type="common">Carrageen Irish moss</name>
    <name type="synonym">Polymorpha crispa</name>
    <dbReference type="NCBI Taxonomy" id="2769"/>
    <lineage>
        <taxon>Eukaryota</taxon>
        <taxon>Rhodophyta</taxon>
        <taxon>Florideophyceae</taxon>
        <taxon>Rhodymeniophycidae</taxon>
        <taxon>Gigartinales</taxon>
        <taxon>Gigartinaceae</taxon>
        <taxon>Chondrus</taxon>
    </lineage>
</organism>
<keyword evidence="1" id="KW-0547">Nucleotide-binding</keyword>
<feature type="compositionally biased region" description="Basic and acidic residues" evidence="3">
    <location>
        <begin position="553"/>
        <end position="563"/>
    </location>
</feature>
<dbReference type="InterPro" id="IPR013126">
    <property type="entry name" value="Hsp_70_fam"/>
</dbReference>
<dbReference type="GO" id="GO:0140662">
    <property type="term" value="F:ATP-dependent protein folding chaperone"/>
    <property type="evidence" value="ECO:0007669"/>
    <property type="project" value="InterPro"/>
</dbReference>
<dbReference type="FunFam" id="3.30.420.40:FF:000171">
    <property type="entry name" value="Heat shock 70 kDa protein 4"/>
    <property type="match status" value="2"/>
</dbReference>
<evidence type="ECO:0000256" key="2">
    <source>
        <dbReference type="ARBA" id="ARBA00022840"/>
    </source>
</evidence>
<feature type="region of interest" description="Disordered" evidence="3">
    <location>
        <begin position="798"/>
        <end position="874"/>
    </location>
</feature>
<dbReference type="Gene3D" id="3.90.640.10">
    <property type="entry name" value="Actin, Chain A, domain 4"/>
    <property type="match status" value="1"/>
</dbReference>
<feature type="compositionally biased region" description="Basic and acidic residues" evidence="3">
    <location>
        <begin position="574"/>
        <end position="585"/>
    </location>
</feature>
<keyword evidence="5" id="KW-1185">Reference proteome</keyword>
<dbReference type="KEGG" id="ccp:CHC_T00005189001"/>
<dbReference type="GO" id="GO:0005634">
    <property type="term" value="C:nucleus"/>
    <property type="evidence" value="ECO:0007669"/>
    <property type="project" value="TreeGrafter"/>
</dbReference>
<dbReference type="OrthoDB" id="434160at2759"/>
<dbReference type="Proteomes" id="UP000012073">
    <property type="component" value="Unassembled WGS sequence"/>
</dbReference>
<dbReference type="EMBL" id="HG001803">
    <property type="protein sequence ID" value="CDF36796.1"/>
    <property type="molecule type" value="Genomic_DNA"/>
</dbReference>
<dbReference type="SUPFAM" id="SSF53067">
    <property type="entry name" value="Actin-like ATPase domain"/>
    <property type="match status" value="2"/>
</dbReference>
<accession>R7QH52</accession>